<gene>
    <name evidence="2" type="primary">Erbb3_2</name>
    <name evidence="2" type="ORF">MELMEL_R16609</name>
</gene>
<dbReference type="FunFam" id="2.10.220.10:FF:000002">
    <property type="entry name" value="Receptor protein-tyrosine kinase"/>
    <property type="match status" value="1"/>
</dbReference>
<dbReference type="AlphaFoldDB" id="A0A7K4Q8C7"/>
<keyword evidence="2" id="KW-0808">Transferase</keyword>
<dbReference type="SUPFAM" id="SSF57184">
    <property type="entry name" value="Growth factor receptor domain"/>
    <property type="match status" value="1"/>
</dbReference>
<dbReference type="Pfam" id="PF14843">
    <property type="entry name" value="GF_recep_IV"/>
    <property type="match status" value="1"/>
</dbReference>
<evidence type="ECO:0000313" key="3">
    <source>
        <dbReference type="Proteomes" id="UP000560247"/>
    </source>
</evidence>
<evidence type="ECO:0000259" key="1">
    <source>
        <dbReference type="Pfam" id="PF14843"/>
    </source>
</evidence>
<feature type="non-terminal residue" evidence="2">
    <location>
        <position position="70"/>
    </location>
</feature>
<dbReference type="Gene3D" id="2.10.220.10">
    <property type="entry name" value="Hormone Receptor, Insulin-like Growth Factor Receptor 1, Chain A, domain 2"/>
    <property type="match status" value="1"/>
</dbReference>
<evidence type="ECO:0000313" key="2">
    <source>
        <dbReference type="EMBL" id="NWQ57295.1"/>
    </source>
</evidence>
<sequence length="70" mass="7606">LSCRFYSRRGVCVPTCRFTEGDPREFSQGGECTECHPECERIDGGGATCNGSGADTCTRCAHYRDGPHCV</sequence>
<organism evidence="2 3">
    <name type="scientific">Melospiza melodia</name>
    <name type="common">Song sparrow</name>
    <name type="synonym">Fringilla melodia</name>
    <dbReference type="NCBI Taxonomy" id="44397"/>
    <lineage>
        <taxon>Eukaryota</taxon>
        <taxon>Metazoa</taxon>
        <taxon>Chordata</taxon>
        <taxon>Craniata</taxon>
        <taxon>Vertebrata</taxon>
        <taxon>Euteleostomi</taxon>
        <taxon>Archelosauria</taxon>
        <taxon>Archosauria</taxon>
        <taxon>Dinosauria</taxon>
        <taxon>Saurischia</taxon>
        <taxon>Theropoda</taxon>
        <taxon>Coelurosauria</taxon>
        <taxon>Aves</taxon>
        <taxon>Neognathae</taxon>
        <taxon>Neoaves</taxon>
        <taxon>Telluraves</taxon>
        <taxon>Australaves</taxon>
        <taxon>Passeriformes</taxon>
        <taxon>Passerellidae</taxon>
        <taxon>Melospiza</taxon>
    </lineage>
</organism>
<protein>
    <submittedName>
        <fullName evidence="2">ERBB3 kinase</fullName>
    </submittedName>
</protein>
<comment type="caution">
    <text evidence="2">The sequence shown here is derived from an EMBL/GenBank/DDBJ whole genome shotgun (WGS) entry which is preliminary data.</text>
</comment>
<feature type="domain" description="Growth factor receptor" evidence="1">
    <location>
        <begin position="1"/>
        <end position="70"/>
    </location>
</feature>
<keyword evidence="2" id="KW-0418">Kinase</keyword>
<dbReference type="InterPro" id="IPR009030">
    <property type="entry name" value="Growth_fac_rcpt_cys_sf"/>
</dbReference>
<keyword evidence="3" id="KW-1185">Reference proteome</keyword>
<proteinExistence type="predicted"/>
<accession>A0A7K4Q8C7</accession>
<dbReference type="EMBL" id="VZSA01001518">
    <property type="protein sequence ID" value="NWQ57295.1"/>
    <property type="molecule type" value="Genomic_DNA"/>
</dbReference>
<dbReference type="GO" id="GO:0016301">
    <property type="term" value="F:kinase activity"/>
    <property type="evidence" value="ECO:0007669"/>
    <property type="project" value="UniProtKB-KW"/>
</dbReference>
<dbReference type="InterPro" id="IPR032778">
    <property type="entry name" value="GF_recep_IV"/>
</dbReference>
<reference evidence="2 3" key="1">
    <citation type="submission" date="2019-09" db="EMBL/GenBank/DDBJ databases">
        <title>Bird 10,000 Genomes (B10K) Project - Family phase.</title>
        <authorList>
            <person name="Zhang G."/>
        </authorList>
    </citation>
    <scope>NUCLEOTIDE SEQUENCE [LARGE SCALE GENOMIC DNA]</scope>
    <source>
        <strain evidence="2">OUT-0008</strain>
        <tissue evidence="2">Blood</tissue>
    </source>
</reference>
<name>A0A7K4Q8C7_MELMO</name>
<dbReference type="Proteomes" id="UP000560247">
    <property type="component" value="Unassembled WGS sequence"/>
</dbReference>
<feature type="non-terminal residue" evidence="2">
    <location>
        <position position="1"/>
    </location>
</feature>